<protein>
    <submittedName>
        <fullName evidence="2">Uncharacterized protein</fullName>
    </submittedName>
</protein>
<gene>
    <name evidence="2" type="ORF">NDU88_001244</name>
</gene>
<evidence type="ECO:0000313" key="2">
    <source>
        <dbReference type="EMBL" id="KAJ1191931.1"/>
    </source>
</evidence>
<dbReference type="EMBL" id="JANPWB010000004">
    <property type="protein sequence ID" value="KAJ1191931.1"/>
    <property type="molecule type" value="Genomic_DNA"/>
</dbReference>
<organism evidence="2 3">
    <name type="scientific">Pleurodeles waltl</name>
    <name type="common">Iberian ribbed newt</name>
    <dbReference type="NCBI Taxonomy" id="8319"/>
    <lineage>
        <taxon>Eukaryota</taxon>
        <taxon>Metazoa</taxon>
        <taxon>Chordata</taxon>
        <taxon>Craniata</taxon>
        <taxon>Vertebrata</taxon>
        <taxon>Euteleostomi</taxon>
        <taxon>Amphibia</taxon>
        <taxon>Batrachia</taxon>
        <taxon>Caudata</taxon>
        <taxon>Salamandroidea</taxon>
        <taxon>Salamandridae</taxon>
        <taxon>Pleurodelinae</taxon>
        <taxon>Pleurodeles</taxon>
    </lineage>
</organism>
<feature type="compositionally biased region" description="Acidic residues" evidence="1">
    <location>
        <begin position="105"/>
        <end position="127"/>
    </location>
</feature>
<dbReference type="Proteomes" id="UP001066276">
    <property type="component" value="Chromosome 2_2"/>
</dbReference>
<sequence length="138" mass="15634">MPRSACRIPSARQSRTKYRRRETVLPFNPLPTVSLCTVLECLVARAESRARGNRERCTALTPSPGLSCRDSTRERGLSASKKAAKLYLQITLKAYAEVKRWQPTPEEDNPEEEVVNLNDNDEEEEDPNLNPVLQEGHN</sequence>
<feature type="region of interest" description="Disordered" evidence="1">
    <location>
        <begin position="101"/>
        <end position="138"/>
    </location>
</feature>
<reference evidence="2" key="1">
    <citation type="journal article" date="2022" name="bioRxiv">
        <title>Sequencing and chromosome-scale assembly of the giantPleurodeles waltlgenome.</title>
        <authorList>
            <person name="Brown T."/>
            <person name="Elewa A."/>
            <person name="Iarovenko S."/>
            <person name="Subramanian E."/>
            <person name="Araus A.J."/>
            <person name="Petzold A."/>
            <person name="Susuki M."/>
            <person name="Suzuki K.-i.T."/>
            <person name="Hayashi T."/>
            <person name="Toyoda A."/>
            <person name="Oliveira C."/>
            <person name="Osipova E."/>
            <person name="Leigh N.D."/>
            <person name="Simon A."/>
            <person name="Yun M.H."/>
        </authorList>
    </citation>
    <scope>NUCLEOTIDE SEQUENCE</scope>
    <source>
        <strain evidence="2">20211129_DDA</strain>
        <tissue evidence="2">Liver</tissue>
    </source>
</reference>
<name>A0AAV7UTR8_PLEWA</name>
<evidence type="ECO:0000313" key="3">
    <source>
        <dbReference type="Proteomes" id="UP001066276"/>
    </source>
</evidence>
<proteinExistence type="predicted"/>
<evidence type="ECO:0000256" key="1">
    <source>
        <dbReference type="SAM" id="MobiDB-lite"/>
    </source>
</evidence>
<accession>A0AAV7UTR8</accession>
<dbReference type="AlphaFoldDB" id="A0AAV7UTR8"/>
<comment type="caution">
    <text evidence="2">The sequence shown here is derived from an EMBL/GenBank/DDBJ whole genome shotgun (WGS) entry which is preliminary data.</text>
</comment>
<feature type="compositionally biased region" description="Low complexity" evidence="1">
    <location>
        <begin position="128"/>
        <end position="138"/>
    </location>
</feature>
<keyword evidence="3" id="KW-1185">Reference proteome</keyword>